<dbReference type="Gene3D" id="3.40.50.150">
    <property type="entry name" value="Vaccinia Virus protein VP39"/>
    <property type="match status" value="1"/>
</dbReference>
<name>A0A5Q6RW85_9ACTN</name>
<reference evidence="2 3" key="1">
    <citation type="submission" date="2019-09" db="EMBL/GenBank/DDBJ databases">
        <title>Mumia zhuanghuii sp. nov. isolated from the intestinal contents of plateau pika (Ochotona curzoniae) in the Qinghai-Tibet plateau of China.</title>
        <authorList>
            <person name="Tian Z."/>
        </authorList>
    </citation>
    <scope>NUCLEOTIDE SEQUENCE [LARGE SCALE GENOMIC DNA]</scope>
    <source>
        <strain evidence="3">350</strain>
    </source>
</reference>
<dbReference type="CDD" id="cd02440">
    <property type="entry name" value="AdoMet_MTases"/>
    <property type="match status" value="1"/>
</dbReference>
<dbReference type="SUPFAM" id="SSF53335">
    <property type="entry name" value="S-adenosyl-L-methionine-dependent methyltransferases"/>
    <property type="match status" value="1"/>
</dbReference>
<dbReference type="RefSeq" id="WP_149770273.1">
    <property type="nucleotide sequence ID" value="NZ_VDFQ02000004.1"/>
</dbReference>
<evidence type="ECO:0000313" key="2">
    <source>
        <dbReference type="EMBL" id="KAA1422322.1"/>
    </source>
</evidence>
<keyword evidence="2" id="KW-0808">Transferase</keyword>
<dbReference type="OrthoDB" id="9810570at2"/>
<accession>A0A5Q6RW85</accession>
<dbReference type="InterPro" id="IPR041497">
    <property type="entry name" value="Thump-like"/>
</dbReference>
<sequence length="390" mass="41315">MEVSPFERLLSPEGQQILHEVAAAEGSLDDLALGTRLRQAGHPVDLVAAATGQAALRRRARVKLGADAAAMWLTPDALEQATRPAVAVHRGARLQADGVRTVVDLGCGIGADLIALARAELAAHGVERDPLRAAMARANLAALGLPGTVEVADATEVDVSAYDVAFVDPARRDGRGRTFDPDAFSPPWTFVSGLLDDHGVAKVLPGISHDLVPDGVEAEWVSERGSLVEACLWGRRFAGTRRRATVLGTHGVATLTDGDAPADAEVREPGAWWYEPDDAVIRAGLVTGVAALTGGWLVDPHIAYVSSAAHVPTPYARAFRVVDELPYREKQLRAALRARDVGTLTVKKRGVSVVPEALIRRLRLTGSQTATVVLTRVAGEGRAFLVEPVA</sequence>
<proteinExistence type="predicted"/>
<dbReference type="AlphaFoldDB" id="A0A5Q6RW85"/>
<feature type="domain" description="THUMP-like" evidence="1">
    <location>
        <begin position="316"/>
        <end position="388"/>
    </location>
</feature>
<dbReference type="InterPro" id="IPR029063">
    <property type="entry name" value="SAM-dependent_MTases_sf"/>
</dbReference>
<protein>
    <submittedName>
        <fullName evidence="2">Class I SAM-dependent methyltransferase</fullName>
    </submittedName>
</protein>
<dbReference type="GO" id="GO:0008168">
    <property type="term" value="F:methyltransferase activity"/>
    <property type="evidence" value="ECO:0007669"/>
    <property type="project" value="UniProtKB-KW"/>
</dbReference>
<organism evidence="2 3">
    <name type="scientific">Mumia zhuanghuii</name>
    <dbReference type="NCBI Taxonomy" id="2585211"/>
    <lineage>
        <taxon>Bacteria</taxon>
        <taxon>Bacillati</taxon>
        <taxon>Actinomycetota</taxon>
        <taxon>Actinomycetes</taxon>
        <taxon>Propionibacteriales</taxon>
        <taxon>Nocardioidaceae</taxon>
        <taxon>Mumia</taxon>
    </lineage>
</organism>
<dbReference type="Proteomes" id="UP000307768">
    <property type="component" value="Unassembled WGS sequence"/>
</dbReference>
<dbReference type="EMBL" id="VDFQ02000004">
    <property type="protein sequence ID" value="KAA1422322.1"/>
    <property type="molecule type" value="Genomic_DNA"/>
</dbReference>
<keyword evidence="2" id="KW-0489">Methyltransferase</keyword>
<dbReference type="GO" id="GO:0032259">
    <property type="term" value="P:methylation"/>
    <property type="evidence" value="ECO:0007669"/>
    <property type="project" value="UniProtKB-KW"/>
</dbReference>
<evidence type="ECO:0000313" key="3">
    <source>
        <dbReference type="Proteomes" id="UP000307768"/>
    </source>
</evidence>
<gene>
    <name evidence="2" type="ORF">FE697_014270</name>
</gene>
<evidence type="ECO:0000259" key="1">
    <source>
        <dbReference type="Pfam" id="PF18096"/>
    </source>
</evidence>
<dbReference type="Pfam" id="PF18096">
    <property type="entry name" value="Thump_like"/>
    <property type="match status" value="1"/>
</dbReference>
<comment type="caution">
    <text evidence="2">The sequence shown here is derived from an EMBL/GenBank/DDBJ whole genome shotgun (WGS) entry which is preliminary data.</text>
</comment>